<accession>A0A9E7BZ03</accession>
<dbReference type="Pfam" id="PF14339">
    <property type="entry name" value="DUF4394"/>
    <property type="match status" value="1"/>
</dbReference>
<evidence type="ECO:0000256" key="1">
    <source>
        <dbReference type="SAM" id="SignalP"/>
    </source>
</evidence>
<feature type="signal peptide" evidence="1">
    <location>
        <begin position="1"/>
        <end position="29"/>
    </location>
</feature>
<feature type="domain" description="DUF4394" evidence="2">
    <location>
        <begin position="42"/>
        <end position="257"/>
    </location>
</feature>
<gene>
    <name evidence="3" type="ORF">DSM104329_00295</name>
</gene>
<dbReference type="AlphaFoldDB" id="A0A9E7BZ03"/>
<organism evidence="3 4">
    <name type="scientific">Capillimicrobium parvum</name>
    <dbReference type="NCBI Taxonomy" id="2884022"/>
    <lineage>
        <taxon>Bacteria</taxon>
        <taxon>Bacillati</taxon>
        <taxon>Actinomycetota</taxon>
        <taxon>Thermoleophilia</taxon>
        <taxon>Solirubrobacterales</taxon>
        <taxon>Capillimicrobiaceae</taxon>
        <taxon>Capillimicrobium</taxon>
    </lineage>
</organism>
<evidence type="ECO:0000313" key="4">
    <source>
        <dbReference type="Proteomes" id="UP001162834"/>
    </source>
</evidence>
<evidence type="ECO:0000313" key="3">
    <source>
        <dbReference type="EMBL" id="UGS33928.1"/>
    </source>
</evidence>
<dbReference type="KEGG" id="sbae:DSM104329_00295"/>
<evidence type="ECO:0000259" key="2">
    <source>
        <dbReference type="Pfam" id="PF14339"/>
    </source>
</evidence>
<dbReference type="Proteomes" id="UP001162834">
    <property type="component" value="Chromosome"/>
</dbReference>
<protein>
    <recommendedName>
        <fullName evidence="2">DUF4394 domain-containing protein</fullName>
    </recommendedName>
</protein>
<feature type="chain" id="PRO_5038725071" description="DUF4394 domain-containing protein" evidence="1">
    <location>
        <begin position="30"/>
        <end position="397"/>
    </location>
</feature>
<sequence length="397" mass="39858">MIPRPRARHAAALALVATAAVVAPSAAQAAEQLAGLTADNQIFLFRSDSPGNLQNAVPVTGLISNEQLLGLDSLAATGRLYALGSTNRIYVVDPITGVAAAVSNTPFSPPLNGTAFAFSIDPGTFQARSVSDTAQNLRISVATGQVAGVDAAYAYDAGDAGAGTVPVFGGIAYSLPPAGGGGIASLFGIDTGRDALVSAPTSAALVRTIGPLGLNADGQTPMDLTATGVAYAALHTGNATPSLYTLDLSTGAATPTVRNAAQSTIAYKSSSTSRAVRPIVAMAALGAVPDDGVDPRVLLDAPNSIKASNLTSKGYRFSVSCNEACSVSGQLTVGKVKTTAVTGQVLSTAGYVTMTSKLNADAKKLLRADATQGFGLKVTVTDSAGNKVTASRSGRTK</sequence>
<proteinExistence type="predicted"/>
<dbReference type="InterPro" id="IPR025507">
    <property type="entry name" value="DUF4394"/>
</dbReference>
<keyword evidence="4" id="KW-1185">Reference proteome</keyword>
<reference evidence="3" key="1">
    <citation type="journal article" date="2022" name="Int. J. Syst. Evol. Microbiol.">
        <title>Pseudomonas aegrilactucae sp. nov. and Pseudomonas morbosilactucae sp. nov., pathogens causing bacterial rot of lettuce in Japan.</title>
        <authorList>
            <person name="Sawada H."/>
            <person name="Fujikawa T."/>
            <person name="Satou M."/>
        </authorList>
    </citation>
    <scope>NUCLEOTIDE SEQUENCE</scope>
    <source>
        <strain evidence="3">0166_1</strain>
    </source>
</reference>
<name>A0A9E7BZ03_9ACTN</name>
<keyword evidence="1" id="KW-0732">Signal</keyword>
<dbReference type="RefSeq" id="WP_259313616.1">
    <property type="nucleotide sequence ID" value="NZ_CP087164.1"/>
</dbReference>
<dbReference type="EMBL" id="CP087164">
    <property type="protein sequence ID" value="UGS33928.1"/>
    <property type="molecule type" value="Genomic_DNA"/>
</dbReference>